<keyword evidence="2" id="KW-1185">Reference proteome</keyword>
<name>A0A6P1E284_9GAMM</name>
<proteinExistence type="predicted"/>
<evidence type="ECO:0008006" key="3">
    <source>
        <dbReference type="Google" id="ProtNLM"/>
    </source>
</evidence>
<evidence type="ECO:0000313" key="1">
    <source>
        <dbReference type="EMBL" id="NEX23461.1"/>
    </source>
</evidence>
<comment type="caution">
    <text evidence="1">The sequence shown here is derived from an EMBL/GenBank/DDBJ whole genome shotgun (WGS) entry which is preliminary data.</text>
</comment>
<evidence type="ECO:0000313" key="2">
    <source>
        <dbReference type="Proteomes" id="UP000471640"/>
    </source>
</evidence>
<dbReference type="Proteomes" id="UP000471640">
    <property type="component" value="Unassembled WGS sequence"/>
</dbReference>
<dbReference type="AlphaFoldDB" id="A0A6P1E284"/>
<reference evidence="2" key="1">
    <citation type="journal article" date="2020" name="Microbiol. Resour. Announc.">
        <title>Draft Genome Sequences of Thiorhodococcus mannitoliphagus and Thiorhodococcus minor, Purple Sulfur Photosynthetic Bacteria in the Gammaproteobacterial Family Chromatiaceae.</title>
        <authorList>
            <person name="Aviles F.A."/>
            <person name="Meyer T.E."/>
            <person name="Kyndt J.A."/>
        </authorList>
    </citation>
    <scope>NUCLEOTIDE SEQUENCE [LARGE SCALE GENOMIC DNA]</scope>
    <source>
        <strain evidence="2">DSM 18266</strain>
    </source>
</reference>
<accession>A0A6P1E284</accession>
<dbReference type="EMBL" id="JAAIJR010000209">
    <property type="protein sequence ID" value="NEX23461.1"/>
    <property type="molecule type" value="Genomic_DNA"/>
</dbReference>
<gene>
    <name evidence="1" type="ORF">G3480_24760</name>
</gene>
<sequence>MAFNSLCYEGAQGQVDWRGLQPEADDAFDAFLCSEVEARLHDSEGADDFEAHLRGLANTGFARDSLGAILAAEVPEERDWAIGEAMAEAHLQQAHGVVWPWNMERDKRTPKASLPGADLVGFQVEGDVVRLALGEVKTSSDKKTPPNVMSGRGGMKHQLDELAHNLRLIGQLLKWLQPRCRGTEHEDSFDAAVGLFLESGNRAVALFGVLIRDIQPDELDLTARAKTLAGSLQNPTRCHLIALYLPCTVADLPTRMSGGKP</sequence>
<protein>
    <recommendedName>
        <fullName evidence="3">DUF1837 domain-containing protein</fullName>
    </recommendedName>
</protein>
<reference evidence="1 2" key="2">
    <citation type="submission" date="2020-02" db="EMBL/GenBank/DDBJ databases">
        <title>Genome sequences of Thiorhodococcus mannitoliphagus and Thiorhodococcus minor, purple sulfur photosynthetic bacteria in the gammaproteobacterial family, Chromatiaceae.</title>
        <authorList>
            <person name="Aviles F.A."/>
            <person name="Meyer T.E."/>
            <person name="Kyndt J.A."/>
        </authorList>
    </citation>
    <scope>NUCLEOTIDE SEQUENCE [LARGE SCALE GENOMIC DNA]</scope>
    <source>
        <strain evidence="1 2">DSM 18266</strain>
    </source>
</reference>
<organism evidence="1 2">
    <name type="scientific">Thiorhodococcus mannitoliphagus</name>
    <dbReference type="NCBI Taxonomy" id="329406"/>
    <lineage>
        <taxon>Bacteria</taxon>
        <taxon>Pseudomonadati</taxon>
        <taxon>Pseudomonadota</taxon>
        <taxon>Gammaproteobacteria</taxon>
        <taxon>Chromatiales</taxon>
        <taxon>Chromatiaceae</taxon>
        <taxon>Thiorhodococcus</taxon>
    </lineage>
</organism>